<evidence type="ECO:0000256" key="1">
    <source>
        <dbReference type="ARBA" id="ARBA00001933"/>
    </source>
</evidence>
<keyword evidence="4 6" id="KW-0808">Transferase</keyword>
<evidence type="ECO:0000256" key="4">
    <source>
        <dbReference type="ARBA" id="ARBA00022679"/>
    </source>
</evidence>
<dbReference type="PROSITE" id="PS00105">
    <property type="entry name" value="AA_TRANSFER_CLASS_1"/>
    <property type="match status" value="1"/>
</dbReference>
<dbReference type="PANTHER" id="PTHR46383">
    <property type="entry name" value="ASPARTATE AMINOTRANSFERASE"/>
    <property type="match status" value="1"/>
</dbReference>
<comment type="cofactor">
    <cofactor evidence="1 6">
        <name>pyridoxal 5'-phosphate</name>
        <dbReference type="ChEBI" id="CHEBI:597326"/>
    </cofactor>
</comment>
<evidence type="ECO:0000256" key="5">
    <source>
        <dbReference type="ARBA" id="ARBA00022898"/>
    </source>
</evidence>
<dbReference type="InterPro" id="IPR015424">
    <property type="entry name" value="PyrdxlP-dep_Trfase"/>
</dbReference>
<protein>
    <recommendedName>
        <fullName evidence="6">Aminotransferase</fullName>
        <ecNumber evidence="6">2.6.1.-</ecNumber>
    </recommendedName>
</protein>
<dbReference type="Gene3D" id="3.40.640.10">
    <property type="entry name" value="Type I PLP-dependent aspartate aminotransferase-like (Major domain)"/>
    <property type="match status" value="1"/>
</dbReference>
<dbReference type="NCBIfam" id="NF005744">
    <property type="entry name" value="PRK07568.1"/>
    <property type="match status" value="1"/>
</dbReference>
<evidence type="ECO:0000313" key="8">
    <source>
        <dbReference type="EMBL" id="KGO90935.1"/>
    </source>
</evidence>
<proteinExistence type="inferred from homology"/>
<dbReference type="Proteomes" id="UP000030111">
    <property type="component" value="Unassembled WGS sequence"/>
</dbReference>
<dbReference type="GO" id="GO:0006520">
    <property type="term" value="P:amino acid metabolic process"/>
    <property type="evidence" value="ECO:0007669"/>
    <property type="project" value="InterPro"/>
</dbReference>
<sequence>MPQVSQKGRQMPESPIRKLVPYSEIAKRKGHKVYHLNIGQPDIKTPEVALEAIKNNTVKILEYSHSAGFESYRTKLAASYKASGVNVDVADIIITTGGSEALMFALGSTMDAGDEIIIPEPFYANYNGFSVASGVTVVPVISTIDEGFALPPIADFEKLITPKTKAILICNPGNPTGYLYTQEEIQQLADLVKKHDLFLIADEVYREFTYDGDKHYSVMNVPGLEQNAIMIDSVSKRYSMCGARIGCIVSKNKEVMATAMKFAQARLSPPTFAQIASEAALETPQSYFDEVITEYRARRDILVSELTKIEGVKVATPKGAFYCIAKLPIDNADKFAQWLLESFDDNGETVMVAPAAGFYSTPNVGLTEIRIAYVLKQEDLVRSVAILKEAIKQYNNL</sequence>
<dbReference type="RefSeq" id="WP_026993326.1">
    <property type="nucleotide sequence ID" value="NZ_JRLY01000032.1"/>
</dbReference>
<evidence type="ECO:0000256" key="6">
    <source>
        <dbReference type="RuleBase" id="RU000481"/>
    </source>
</evidence>
<accession>A0A0A2MRQ0</accession>
<dbReference type="InterPro" id="IPR004839">
    <property type="entry name" value="Aminotransferase_I/II_large"/>
</dbReference>
<dbReference type="Pfam" id="PF00155">
    <property type="entry name" value="Aminotran_1_2"/>
    <property type="match status" value="1"/>
</dbReference>
<dbReference type="Gene3D" id="3.90.1150.10">
    <property type="entry name" value="Aspartate Aminotransferase, domain 1"/>
    <property type="match status" value="1"/>
</dbReference>
<comment type="similarity">
    <text evidence="2 6">Belongs to the class-I pyridoxal-phosphate-dependent aminotransferase family.</text>
</comment>
<dbReference type="InterPro" id="IPR015421">
    <property type="entry name" value="PyrdxlP-dep_Trfase_major"/>
</dbReference>
<keyword evidence="5" id="KW-0663">Pyridoxal phosphate</keyword>
<evidence type="ECO:0000256" key="2">
    <source>
        <dbReference type="ARBA" id="ARBA00007441"/>
    </source>
</evidence>
<dbReference type="CDD" id="cd00609">
    <property type="entry name" value="AAT_like"/>
    <property type="match status" value="1"/>
</dbReference>
<dbReference type="GO" id="GO:0008483">
    <property type="term" value="F:transaminase activity"/>
    <property type="evidence" value="ECO:0007669"/>
    <property type="project" value="UniProtKB-KW"/>
</dbReference>
<dbReference type="eggNOG" id="COG0436">
    <property type="taxonomic scope" value="Bacteria"/>
</dbReference>
<evidence type="ECO:0000313" key="9">
    <source>
        <dbReference type="Proteomes" id="UP000030111"/>
    </source>
</evidence>
<gene>
    <name evidence="8" type="ORF">Q766_20570</name>
</gene>
<dbReference type="EC" id="2.6.1.-" evidence="6"/>
<name>A0A0A2MRQ0_9FLAO</name>
<dbReference type="OrthoDB" id="9802328at2"/>
<dbReference type="InterPro" id="IPR050596">
    <property type="entry name" value="AspAT/PAT-like"/>
</dbReference>
<evidence type="ECO:0000259" key="7">
    <source>
        <dbReference type="Pfam" id="PF00155"/>
    </source>
</evidence>
<dbReference type="STRING" id="1121898.GCA_000422725_03219"/>
<feature type="domain" description="Aminotransferase class I/classII large" evidence="7">
    <location>
        <begin position="33"/>
        <end position="342"/>
    </location>
</feature>
<keyword evidence="3 6" id="KW-0032">Aminotransferase</keyword>
<dbReference type="InterPro" id="IPR004838">
    <property type="entry name" value="NHTrfase_class1_PyrdxlP-BS"/>
</dbReference>
<comment type="caution">
    <text evidence="8">The sequence shown here is derived from an EMBL/GenBank/DDBJ whole genome shotgun (WGS) entry which is preliminary data.</text>
</comment>
<dbReference type="InterPro" id="IPR015422">
    <property type="entry name" value="PyrdxlP-dep_Trfase_small"/>
</dbReference>
<dbReference type="SUPFAM" id="SSF53383">
    <property type="entry name" value="PLP-dependent transferases"/>
    <property type="match status" value="1"/>
</dbReference>
<organism evidence="8 9">
    <name type="scientific">Flavobacterium subsaxonicum WB 4.1-42 = DSM 21790</name>
    <dbReference type="NCBI Taxonomy" id="1121898"/>
    <lineage>
        <taxon>Bacteria</taxon>
        <taxon>Pseudomonadati</taxon>
        <taxon>Bacteroidota</taxon>
        <taxon>Flavobacteriia</taxon>
        <taxon>Flavobacteriales</taxon>
        <taxon>Flavobacteriaceae</taxon>
        <taxon>Flavobacterium</taxon>
    </lineage>
</organism>
<evidence type="ECO:0000256" key="3">
    <source>
        <dbReference type="ARBA" id="ARBA00022576"/>
    </source>
</evidence>
<dbReference type="EMBL" id="JRLY01000032">
    <property type="protein sequence ID" value="KGO90935.1"/>
    <property type="molecule type" value="Genomic_DNA"/>
</dbReference>
<keyword evidence="9" id="KW-1185">Reference proteome</keyword>
<dbReference type="AlphaFoldDB" id="A0A0A2MRQ0"/>
<dbReference type="GO" id="GO:0030170">
    <property type="term" value="F:pyridoxal phosphate binding"/>
    <property type="evidence" value="ECO:0007669"/>
    <property type="project" value="InterPro"/>
</dbReference>
<reference evidence="8 9" key="1">
    <citation type="submission" date="2013-09" db="EMBL/GenBank/DDBJ databases">
        <authorList>
            <person name="Zeng Z."/>
            <person name="Chen C."/>
        </authorList>
    </citation>
    <scope>NUCLEOTIDE SEQUENCE [LARGE SCALE GENOMIC DNA]</scope>
    <source>
        <strain evidence="8 9">WB 4.1-42</strain>
    </source>
</reference>